<reference evidence="3" key="1">
    <citation type="submission" date="2023-07" db="EMBL/GenBank/DDBJ databases">
        <title>Genome content predicts the carbon catabolic preferences of heterotrophic bacteria.</title>
        <authorList>
            <person name="Gralka M."/>
        </authorList>
    </citation>
    <scope>NUCLEOTIDE SEQUENCE</scope>
    <source>
        <strain evidence="3">I3M17_2</strain>
    </source>
</reference>
<evidence type="ECO:0000313" key="3">
    <source>
        <dbReference type="EMBL" id="MDO6425233.1"/>
    </source>
</evidence>
<dbReference type="AlphaFoldDB" id="A0AAW7XFE1"/>
<gene>
    <name evidence="3" type="ORF">Q4521_22340</name>
</gene>
<dbReference type="Proteomes" id="UP001169760">
    <property type="component" value="Unassembled WGS sequence"/>
</dbReference>
<keyword evidence="1" id="KW-0680">Restriction system</keyword>
<feature type="non-terminal residue" evidence="3">
    <location>
        <position position="81"/>
    </location>
</feature>
<sequence>VLSNCENLIQKRKESIALLDELLKSTFLEMFGDPAINNKGWELKAGSEFCSQISVGVVVRPASHYVDKGVIALRSLNIKPN</sequence>
<proteinExistence type="predicted"/>
<keyword evidence="2" id="KW-0238">DNA-binding</keyword>
<feature type="non-terminal residue" evidence="3">
    <location>
        <position position="1"/>
    </location>
</feature>
<dbReference type="InterPro" id="IPR044946">
    <property type="entry name" value="Restrct_endonuc_typeI_TRD_sf"/>
</dbReference>
<name>A0AAW7XFE1_9GAMM</name>
<dbReference type="Gene3D" id="3.90.220.20">
    <property type="entry name" value="DNA methylase specificity domains"/>
    <property type="match status" value="1"/>
</dbReference>
<dbReference type="GO" id="GO:0003677">
    <property type="term" value="F:DNA binding"/>
    <property type="evidence" value="ECO:0007669"/>
    <property type="project" value="UniProtKB-KW"/>
</dbReference>
<evidence type="ECO:0000256" key="1">
    <source>
        <dbReference type="ARBA" id="ARBA00022747"/>
    </source>
</evidence>
<evidence type="ECO:0000313" key="4">
    <source>
        <dbReference type="Proteomes" id="UP001169760"/>
    </source>
</evidence>
<comment type="caution">
    <text evidence="3">The sequence shown here is derived from an EMBL/GenBank/DDBJ whole genome shotgun (WGS) entry which is preliminary data.</text>
</comment>
<accession>A0AAW7XFE1</accession>
<dbReference type="EMBL" id="JAUOPB010000462">
    <property type="protein sequence ID" value="MDO6425233.1"/>
    <property type="molecule type" value="Genomic_DNA"/>
</dbReference>
<protein>
    <submittedName>
        <fullName evidence="3">Uncharacterized protein</fullName>
    </submittedName>
</protein>
<organism evidence="3 4">
    <name type="scientific">Saccharophagus degradans</name>
    <dbReference type="NCBI Taxonomy" id="86304"/>
    <lineage>
        <taxon>Bacteria</taxon>
        <taxon>Pseudomonadati</taxon>
        <taxon>Pseudomonadota</taxon>
        <taxon>Gammaproteobacteria</taxon>
        <taxon>Cellvibrionales</taxon>
        <taxon>Cellvibrionaceae</taxon>
        <taxon>Saccharophagus</taxon>
    </lineage>
</organism>
<dbReference type="GO" id="GO:0009307">
    <property type="term" value="P:DNA restriction-modification system"/>
    <property type="evidence" value="ECO:0007669"/>
    <property type="project" value="UniProtKB-KW"/>
</dbReference>
<evidence type="ECO:0000256" key="2">
    <source>
        <dbReference type="ARBA" id="ARBA00023125"/>
    </source>
</evidence>